<sequence length="269" mass="29417">MYSHHYTFCTATPKQLQTDPKWLRANYSRHIALWLQECREAHSKICSCGNFRSHWHQAALPGTSRETQTDQDISPETCTSHNQLARLHQCAEPPPRSKRATNTTGTASITALEAVLGRNRAPSTGLHGSNTKSGKKRKRSGSCVKKPSQAQIASDSLISDIFSSPQAIRAGERSFIWSPYPWVSGRDAGALEGPSTLLEEGDGTIISDTTDSDATTGEDTESDTELAGTEKLFAGPSMTHIQDHTYHAGPFHPIYSPFDSKASSSFQKL</sequence>
<proteinExistence type="inferred from homology"/>
<dbReference type="GO" id="GO:0004725">
    <property type="term" value="F:protein tyrosine phosphatase activity"/>
    <property type="evidence" value="ECO:0007669"/>
    <property type="project" value="UniProtKB-EC"/>
</dbReference>
<evidence type="ECO:0000256" key="4">
    <source>
        <dbReference type="ARBA" id="ARBA00017219"/>
    </source>
</evidence>
<protein>
    <recommendedName>
        <fullName evidence="4">Dual specificity protein phosphatase VP2</fullName>
        <ecNumber evidence="3">3.1.3.16</ecNumber>
        <ecNumber evidence="2">3.1.3.48</ecNumber>
    </recommendedName>
</protein>
<evidence type="ECO:0000256" key="2">
    <source>
        <dbReference type="ARBA" id="ARBA00013064"/>
    </source>
</evidence>
<feature type="region of interest" description="Disordered" evidence="12">
    <location>
        <begin position="191"/>
        <end position="226"/>
    </location>
</feature>
<evidence type="ECO:0000256" key="5">
    <source>
        <dbReference type="ARBA" id="ARBA00022518"/>
    </source>
</evidence>
<keyword evidence="7" id="KW-0904">Protein phosphatase</keyword>
<accession>A0A7T4V7C4</accession>
<keyword evidence="6" id="KW-0378">Hydrolase</keyword>
<comment type="catalytic activity">
    <reaction evidence="10">
        <text>O-phospho-L-threonyl-[protein] + H2O = L-threonyl-[protein] + phosphate</text>
        <dbReference type="Rhea" id="RHEA:47004"/>
        <dbReference type="Rhea" id="RHEA-COMP:11060"/>
        <dbReference type="Rhea" id="RHEA-COMP:11605"/>
        <dbReference type="ChEBI" id="CHEBI:15377"/>
        <dbReference type="ChEBI" id="CHEBI:30013"/>
        <dbReference type="ChEBI" id="CHEBI:43474"/>
        <dbReference type="ChEBI" id="CHEBI:61977"/>
        <dbReference type="EC" id="3.1.3.16"/>
    </reaction>
</comment>
<evidence type="ECO:0000256" key="6">
    <source>
        <dbReference type="ARBA" id="ARBA00022801"/>
    </source>
</evidence>
<comment type="function">
    <text evidence="8">May act as a scaffold protein in virion assembly. May also play a role in intracellular signaling during viral replication.</text>
</comment>
<comment type="similarity">
    <text evidence="1">Belongs to the gyrovirus protein VP2 family.</text>
</comment>
<evidence type="ECO:0000313" key="14">
    <source>
        <dbReference type="EMBL" id="QQD36960.1"/>
    </source>
</evidence>
<feature type="region of interest" description="Disordered" evidence="12">
    <location>
        <begin position="114"/>
        <end position="149"/>
    </location>
</feature>
<dbReference type="EC" id="3.1.3.48" evidence="2"/>
<dbReference type="EMBL" id="MT894388">
    <property type="protein sequence ID" value="QQD36960.1"/>
    <property type="molecule type" value="Genomic_DNA"/>
</dbReference>
<feature type="domain" description="Hepatitis TT virus Orf2/Gyrovirus Vp2 N-terminal" evidence="13">
    <location>
        <begin position="28"/>
        <end position="74"/>
    </location>
</feature>
<evidence type="ECO:0000256" key="12">
    <source>
        <dbReference type="SAM" id="MobiDB-lite"/>
    </source>
</evidence>
<reference evidence="14" key="1">
    <citation type="journal article" date="2020" name="Sci. Rep.">
        <title>Metagenomic characterisation of additional and novel avian viruses from Australian wild ducks.</title>
        <authorList>
            <person name="Vibin J."/>
            <person name="Chamings A."/>
            <person name="Klaassen M."/>
            <person name="Alexandersen S."/>
        </authorList>
    </citation>
    <scope>NUCLEOTIDE SEQUENCE</scope>
    <source>
        <strain evidence="14">GTGV/GT11.18-AU-2018</strain>
    </source>
</reference>
<evidence type="ECO:0000256" key="11">
    <source>
        <dbReference type="ARBA" id="ARBA00051722"/>
    </source>
</evidence>
<evidence type="ECO:0000256" key="10">
    <source>
        <dbReference type="ARBA" id="ARBA00048336"/>
    </source>
</evidence>
<dbReference type="EC" id="3.1.3.16" evidence="3"/>
<organism evidence="14">
    <name type="scientific">Grey teal gyrovirus</name>
    <dbReference type="NCBI Taxonomy" id="2798291"/>
    <lineage>
        <taxon>Viruses</taxon>
        <taxon>Monodnaviria</taxon>
        <taxon>Shotokuvirae</taxon>
        <taxon>Commensaviricota</taxon>
        <taxon>Cardeaviricetes</taxon>
        <taxon>Sanitavirales</taxon>
        <taxon>Anelloviridae</taxon>
        <taxon>Gyrovirus</taxon>
    </lineage>
</organism>
<keyword evidence="5" id="KW-0244">Early protein</keyword>
<evidence type="ECO:0000256" key="7">
    <source>
        <dbReference type="ARBA" id="ARBA00022912"/>
    </source>
</evidence>
<comment type="catalytic activity">
    <reaction evidence="9">
        <text>O-phospho-L-seryl-[protein] + H2O = L-seryl-[protein] + phosphate</text>
        <dbReference type="Rhea" id="RHEA:20629"/>
        <dbReference type="Rhea" id="RHEA-COMP:9863"/>
        <dbReference type="Rhea" id="RHEA-COMP:11604"/>
        <dbReference type="ChEBI" id="CHEBI:15377"/>
        <dbReference type="ChEBI" id="CHEBI:29999"/>
        <dbReference type="ChEBI" id="CHEBI:43474"/>
        <dbReference type="ChEBI" id="CHEBI:83421"/>
        <dbReference type="EC" id="3.1.3.16"/>
    </reaction>
</comment>
<evidence type="ECO:0000256" key="3">
    <source>
        <dbReference type="ARBA" id="ARBA00013081"/>
    </source>
</evidence>
<feature type="compositionally biased region" description="Low complexity" evidence="12">
    <location>
        <begin position="203"/>
        <end position="215"/>
    </location>
</feature>
<comment type="catalytic activity">
    <reaction evidence="11">
        <text>O-phospho-L-tyrosyl-[protein] + H2O = L-tyrosyl-[protein] + phosphate</text>
        <dbReference type="Rhea" id="RHEA:10684"/>
        <dbReference type="Rhea" id="RHEA-COMP:10136"/>
        <dbReference type="Rhea" id="RHEA-COMP:20101"/>
        <dbReference type="ChEBI" id="CHEBI:15377"/>
        <dbReference type="ChEBI" id="CHEBI:43474"/>
        <dbReference type="ChEBI" id="CHEBI:46858"/>
        <dbReference type="ChEBI" id="CHEBI:61978"/>
        <dbReference type="EC" id="3.1.3.48"/>
    </reaction>
</comment>
<dbReference type="InterPro" id="IPR004118">
    <property type="entry name" value="HEV_TT_vir_Orf2/Gyrovir_Vp2_N"/>
</dbReference>
<name>A0A7T4V7C4_9VIRU</name>
<dbReference type="Pfam" id="PF02957">
    <property type="entry name" value="TT_ORF2-like"/>
    <property type="match status" value="1"/>
</dbReference>
<evidence type="ECO:0000259" key="13">
    <source>
        <dbReference type="Pfam" id="PF02957"/>
    </source>
</evidence>
<dbReference type="GO" id="GO:0004722">
    <property type="term" value="F:protein serine/threonine phosphatase activity"/>
    <property type="evidence" value="ECO:0007669"/>
    <property type="project" value="UniProtKB-EC"/>
</dbReference>
<evidence type="ECO:0000256" key="1">
    <source>
        <dbReference type="ARBA" id="ARBA00008237"/>
    </source>
</evidence>
<evidence type="ECO:0000256" key="8">
    <source>
        <dbReference type="ARBA" id="ARBA00024766"/>
    </source>
</evidence>
<evidence type="ECO:0000256" key="9">
    <source>
        <dbReference type="ARBA" id="ARBA00047761"/>
    </source>
</evidence>